<organism evidence="2 3">
    <name type="scientific">Amborella trichopoda</name>
    <dbReference type="NCBI Taxonomy" id="13333"/>
    <lineage>
        <taxon>Eukaryota</taxon>
        <taxon>Viridiplantae</taxon>
        <taxon>Streptophyta</taxon>
        <taxon>Embryophyta</taxon>
        <taxon>Tracheophyta</taxon>
        <taxon>Spermatophyta</taxon>
        <taxon>Magnoliopsida</taxon>
        <taxon>Amborellales</taxon>
        <taxon>Amborellaceae</taxon>
        <taxon>Amborella</taxon>
    </lineage>
</organism>
<keyword evidence="1" id="KW-1133">Transmembrane helix</keyword>
<dbReference type="OMA" id="NPGQNKN"/>
<dbReference type="HOGENOM" id="CLU_181843_0_0_1"/>
<gene>
    <name evidence="2" type="ORF">AMTR_s00031p00242320</name>
</gene>
<dbReference type="KEGG" id="atr:18444912"/>
<evidence type="ECO:0000313" key="2">
    <source>
        <dbReference type="EMBL" id="ERN16595.1"/>
    </source>
</evidence>
<proteinExistence type="predicted"/>
<dbReference type="OrthoDB" id="1933396at2759"/>
<dbReference type="Proteomes" id="UP000017836">
    <property type="component" value="Unassembled WGS sequence"/>
</dbReference>
<feature type="transmembrane region" description="Helical" evidence="1">
    <location>
        <begin position="66"/>
        <end position="84"/>
    </location>
</feature>
<protein>
    <submittedName>
        <fullName evidence="2">Uncharacterized protein</fullName>
    </submittedName>
</protein>
<reference evidence="3" key="1">
    <citation type="journal article" date="2013" name="Science">
        <title>The Amborella genome and the evolution of flowering plants.</title>
        <authorList>
            <consortium name="Amborella Genome Project"/>
        </authorList>
    </citation>
    <scope>NUCLEOTIDE SEQUENCE [LARGE SCALE GENOMIC DNA]</scope>
</reference>
<sequence>MASLDVADGVSDSGAFQAAGDPNADVRGSFPVDPVASEISISTDIKDAEKETAKNEEEAGQTLKSVFIFSGVVVALIGAIFAVSKKLRET</sequence>
<accession>U5D2Z9</accession>
<evidence type="ECO:0000256" key="1">
    <source>
        <dbReference type="SAM" id="Phobius"/>
    </source>
</evidence>
<dbReference type="PANTHER" id="PTHR37741">
    <property type="entry name" value="TRANSMEMBRANE PROTEIN"/>
    <property type="match status" value="1"/>
</dbReference>
<keyword evidence="1" id="KW-0472">Membrane</keyword>
<evidence type="ECO:0000313" key="3">
    <source>
        <dbReference type="Proteomes" id="UP000017836"/>
    </source>
</evidence>
<dbReference type="Gramene" id="ERN16595">
    <property type="protein sequence ID" value="ERN16595"/>
    <property type="gene ID" value="AMTR_s00031p00242320"/>
</dbReference>
<keyword evidence="3" id="KW-1185">Reference proteome</keyword>
<dbReference type="AlphaFoldDB" id="U5D2Z9"/>
<dbReference type="EMBL" id="KI392442">
    <property type="protein sequence ID" value="ERN16595.1"/>
    <property type="molecule type" value="Genomic_DNA"/>
</dbReference>
<keyword evidence="1" id="KW-0812">Transmembrane</keyword>
<dbReference type="PANTHER" id="PTHR37741:SF1">
    <property type="entry name" value="TRANSMEMBRANE PROTEIN"/>
    <property type="match status" value="1"/>
</dbReference>
<name>U5D2Z9_AMBTC</name>
<dbReference type="STRING" id="13333.U5D2Z9"/>